<keyword evidence="2 7" id="KW-0813">Transport</keyword>
<evidence type="ECO:0000256" key="2">
    <source>
        <dbReference type="ARBA" id="ARBA00022448"/>
    </source>
</evidence>
<feature type="transmembrane region" description="Helical" evidence="9">
    <location>
        <begin position="154"/>
        <end position="172"/>
    </location>
</feature>
<evidence type="ECO:0000256" key="4">
    <source>
        <dbReference type="ARBA" id="ARBA00022737"/>
    </source>
</evidence>
<keyword evidence="6 9" id="KW-0472">Membrane</keyword>
<evidence type="ECO:0000256" key="3">
    <source>
        <dbReference type="ARBA" id="ARBA00022692"/>
    </source>
</evidence>
<evidence type="ECO:0000256" key="5">
    <source>
        <dbReference type="ARBA" id="ARBA00022989"/>
    </source>
</evidence>
<feature type="compositionally biased region" description="Polar residues" evidence="8">
    <location>
        <begin position="258"/>
        <end position="267"/>
    </location>
</feature>
<dbReference type="PANTHER" id="PTHR45724:SF55">
    <property type="entry name" value="AQUAPORIN NIP3-2"/>
    <property type="match status" value="1"/>
</dbReference>
<evidence type="ECO:0000256" key="6">
    <source>
        <dbReference type="ARBA" id="ARBA00023136"/>
    </source>
</evidence>
<dbReference type="PRINTS" id="PR00783">
    <property type="entry name" value="MINTRINSICP"/>
</dbReference>
<name>A0A6V7NQQ9_ANACO</name>
<proteinExistence type="inferred from homology"/>
<organism evidence="10">
    <name type="scientific">Ananas comosus var. bracteatus</name>
    <name type="common">red pineapple</name>
    <dbReference type="NCBI Taxonomy" id="296719"/>
    <lineage>
        <taxon>Eukaryota</taxon>
        <taxon>Viridiplantae</taxon>
        <taxon>Streptophyta</taxon>
        <taxon>Embryophyta</taxon>
        <taxon>Tracheophyta</taxon>
        <taxon>Spermatophyta</taxon>
        <taxon>Magnoliopsida</taxon>
        <taxon>Liliopsida</taxon>
        <taxon>Poales</taxon>
        <taxon>Bromeliaceae</taxon>
        <taxon>Bromelioideae</taxon>
        <taxon>Ananas</taxon>
    </lineage>
</organism>
<dbReference type="AlphaFoldDB" id="A0A6V7NQQ9"/>
<dbReference type="Gene3D" id="1.20.1080.10">
    <property type="entry name" value="Glycerol uptake facilitator protein"/>
    <property type="match status" value="1"/>
</dbReference>
<dbReference type="InterPro" id="IPR022357">
    <property type="entry name" value="MIP_CS"/>
</dbReference>
<dbReference type="InterPro" id="IPR023271">
    <property type="entry name" value="Aquaporin-like"/>
</dbReference>
<accession>A0A6V7NQQ9</accession>
<dbReference type="PROSITE" id="PS00221">
    <property type="entry name" value="MIP"/>
    <property type="match status" value="1"/>
</dbReference>
<evidence type="ECO:0000256" key="1">
    <source>
        <dbReference type="ARBA" id="ARBA00004141"/>
    </source>
</evidence>
<dbReference type="SUPFAM" id="SSF81338">
    <property type="entry name" value="Aquaporin-like"/>
    <property type="match status" value="1"/>
</dbReference>
<keyword evidence="3 7" id="KW-0812">Transmembrane</keyword>
<reference evidence="10" key="1">
    <citation type="submission" date="2020-07" db="EMBL/GenBank/DDBJ databases">
        <authorList>
            <person name="Lin J."/>
        </authorList>
    </citation>
    <scope>NUCLEOTIDE SEQUENCE</scope>
</reference>
<feature type="region of interest" description="Disordered" evidence="8">
    <location>
        <begin position="258"/>
        <end position="284"/>
    </location>
</feature>
<protein>
    <recommendedName>
        <fullName evidence="11">Aquaporin NIP5-1</fullName>
    </recommendedName>
</protein>
<dbReference type="InterPro" id="IPR034294">
    <property type="entry name" value="Aquaporin_transptr"/>
</dbReference>
<feature type="transmembrane region" description="Helical" evidence="9">
    <location>
        <begin position="184"/>
        <end position="204"/>
    </location>
</feature>
<feature type="transmembrane region" description="Helical" evidence="9">
    <location>
        <begin position="113"/>
        <end position="134"/>
    </location>
</feature>
<dbReference type="InterPro" id="IPR000425">
    <property type="entry name" value="MIP"/>
</dbReference>
<evidence type="ECO:0000256" key="7">
    <source>
        <dbReference type="RuleBase" id="RU000477"/>
    </source>
</evidence>
<feature type="transmembrane region" description="Helical" evidence="9">
    <location>
        <begin position="73"/>
        <end position="92"/>
    </location>
</feature>
<comment type="similarity">
    <text evidence="7">Belongs to the MIP/aquaporin (TC 1.A.8) family.</text>
</comment>
<dbReference type="Pfam" id="PF00230">
    <property type="entry name" value="MIP"/>
    <property type="match status" value="1"/>
</dbReference>
<feature type="compositionally biased region" description="Basic and acidic residues" evidence="8">
    <location>
        <begin position="268"/>
        <end position="284"/>
    </location>
</feature>
<dbReference type="EMBL" id="LR862141">
    <property type="protein sequence ID" value="CAD1820704.1"/>
    <property type="molecule type" value="Genomic_DNA"/>
</dbReference>
<evidence type="ECO:0000256" key="9">
    <source>
        <dbReference type="SAM" id="Phobius"/>
    </source>
</evidence>
<evidence type="ECO:0000256" key="8">
    <source>
        <dbReference type="SAM" id="MobiDB-lite"/>
    </source>
</evidence>
<comment type="subcellular location">
    <subcellularLocation>
        <location evidence="1">Membrane</location>
        <topology evidence="1">Multi-pass membrane protein</topology>
    </subcellularLocation>
</comment>
<dbReference type="PANTHER" id="PTHR45724">
    <property type="entry name" value="AQUAPORIN NIP2-1"/>
    <property type="match status" value="1"/>
</dbReference>
<dbReference type="GO" id="GO:0015267">
    <property type="term" value="F:channel activity"/>
    <property type="evidence" value="ECO:0007669"/>
    <property type="project" value="InterPro"/>
</dbReference>
<keyword evidence="5 9" id="KW-1133">Transmembrane helix</keyword>
<feature type="transmembrane region" description="Helical" evidence="9">
    <location>
        <begin position="41"/>
        <end position="61"/>
    </location>
</feature>
<dbReference type="GO" id="GO:0016020">
    <property type="term" value="C:membrane"/>
    <property type="evidence" value="ECO:0007669"/>
    <property type="project" value="UniProtKB-SubCell"/>
</dbReference>
<sequence>MSQSEQPMLRNYRNCFADDAEHQGFHCSTCHPHEVPLMKKVAAEFVATFILIFSAAATPIVDQKYGGVEALTGKAVSAAAPVTVMIISMGHISGAHMNPSVTLALALFKHFPLLNVAPYMVAQVLGSISASFALKAIFSPFHSGGVTVPTVSTSQAFFLEFLITFILLLVITATATDPQAVKEVIGITVGTTVLMNVFIAGSAINRGINEPCEDIGTSSGSRELQPYLGVHGGPNSRGYCRHWNMHFYASASKKITNTGPKRLGSSSQEREKYVDSENQDGDHSETTSVTILCFMVLHPDFLHAMSWNLEVGTQMRVGFLLLKV</sequence>
<gene>
    <name evidence="10" type="ORF">CB5_LOCUS3915</name>
</gene>
<evidence type="ECO:0000313" key="10">
    <source>
        <dbReference type="EMBL" id="CAD1820704.1"/>
    </source>
</evidence>
<evidence type="ECO:0008006" key="11">
    <source>
        <dbReference type="Google" id="ProtNLM"/>
    </source>
</evidence>
<keyword evidence="4" id="KW-0677">Repeat</keyword>